<protein>
    <submittedName>
        <fullName evidence="1">Uncharacterized protein</fullName>
    </submittedName>
</protein>
<sequence>MAIFKQAPGPSNPRNSFLVEGGMPRSNNNTYQDLPSGLSQLQQFMDDVPWPLSLGYWSPLLLTVFCKDLAGFAFKFGNSLSSVNGSVPISTHSETPYLPLSDPSMTSSHCDPLIHSVFLMSDHHPLTTI</sequence>
<proteinExistence type="predicted"/>
<accession>A0ACC2T7Q1</accession>
<name>A0ACC2T7Q1_9FUNG</name>
<dbReference type="EMBL" id="QTSX02003567">
    <property type="protein sequence ID" value="KAJ9070606.1"/>
    <property type="molecule type" value="Genomic_DNA"/>
</dbReference>
<gene>
    <name evidence="1" type="ORF">DSO57_1006021</name>
</gene>
<evidence type="ECO:0000313" key="1">
    <source>
        <dbReference type="EMBL" id="KAJ9070606.1"/>
    </source>
</evidence>
<reference evidence="1" key="1">
    <citation type="submission" date="2022-04" db="EMBL/GenBank/DDBJ databases">
        <title>Genome of the entomopathogenic fungus Entomophthora muscae.</title>
        <authorList>
            <person name="Elya C."/>
            <person name="Lovett B.R."/>
            <person name="Lee E."/>
            <person name="Macias A.M."/>
            <person name="Hajek A.E."/>
            <person name="De Bivort B.L."/>
            <person name="Kasson M.T."/>
            <person name="De Fine Licht H.H."/>
            <person name="Stajich J.E."/>
        </authorList>
    </citation>
    <scope>NUCLEOTIDE SEQUENCE</scope>
    <source>
        <strain evidence="1">Berkeley</strain>
    </source>
</reference>
<evidence type="ECO:0000313" key="2">
    <source>
        <dbReference type="Proteomes" id="UP001165960"/>
    </source>
</evidence>
<comment type="caution">
    <text evidence="1">The sequence shown here is derived from an EMBL/GenBank/DDBJ whole genome shotgun (WGS) entry which is preliminary data.</text>
</comment>
<organism evidence="1 2">
    <name type="scientific">Entomophthora muscae</name>
    <dbReference type="NCBI Taxonomy" id="34485"/>
    <lineage>
        <taxon>Eukaryota</taxon>
        <taxon>Fungi</taxon>
        <taxon>Fungi incertae sedis</taxon>
        <taxon>Zoopagomycota</taxon>
        <taxon>Entomophthoromycotina</taxon>
        <taxon>Entomophthoromycetes</taxon>
        <taxon>Entomophthorales</taxon>
        <taxon>Entomophthoraceae</taxon>
        <taxon>Entomophthora</taxon>
    </lineage>
</organism>
<dbReference type="Proteomes" id="UP001165960">
    <property type="component" value="Unassembled WGS sequence"/>
</dbReference>
<keyword evidence="2" id="KW-1185">Reference proteome</keyword>